<sequence>MLSCDAISSTIKTMNKPRFFLAFFLAFTVLSYLVDASNTAYAGKEIVPGIGSDSGSAIGDKEIVTGTGSDSGSAIGDKEIVPGTGSDSGSSSGDKEIVPGTGSSSGDKVNVSGTGSDSVSSTGDTFRPAPGVNLQIVNNGNTRIPIIRVPAQVQANLNRVANHILNQAAPANSPLSTIKHILPGGVNTLAATHHVQSSIVRVGVSPSTATALVNSLNGLTGETQNVNIYKFNDAVTAYNQILNESSPEVIQGLGHNPEFLTINNLLRQFRGTLNQP</sequence>
<reference evidence="2 3" key="1">
    <citation type="submission" date="2016-04" db="EMBL/GenBank/DDBJ databases">
        <title>Draft Genome Assembly of the Bloom-forming Cyanobacterium Nodularia spumigena Strain CENA596 in Shrimp Production Ponds.</title>
        <authorList>
            <person name="Popin R.V."/>
            <person name="Rigonato J."/>
            <person name="Abreu V.A."/>
            <person name="Andreote A.P."/>
            <person name="Silveira S.B."/>
            <person name="Odebrecht C."/>
            <person name="Fiore M.F."/>
        </authorList>
    </citation>
    <scope>NUCLEOTIDE SEQUENCE [LARGE SCALE GENOMIC DNA]</scope>
    <source>
        <strain evidence="2 3">CENA596</strain>
    </source>
</reference>
<evidence type="ECO:0000256" key="1">
    <source>
        <dbReference type="SAM" id="MobiDB-lite"/>
    </source>
</evidence>
<proteinExistence type="predicted"/>
<comment type="caution">
    <text evidence="2">The sequence shown here is derived from an EMBL/GenBank/DDBJ whole genome shotgun (WGS) entry which is preliminary data.</text>
</comment>
<evidence type="ECO:0000313" key="3">
    <source>
        <dbReference type="Proteomes" id="UP000076555"/>
    </source>
</evidence>
<dbReference type="Proteomes" id="UP000076555">
    <property type="component" value="Unassembled WGS sequence"/>
</dbReference>
<evidence type="ECO:0000313" key="2">
    <source>
        <dbReference type="EMBL" id="KZL50494.1"/>
    </source>
</evidence>
<dbReference type="OrthoDB" id="517883at2"/>
<feature type="compositionally biased region" description="Low complexity" evidence="1">
    <location>
        <begin position="111"/>
        <end position="125"/>
    </location>
</feature>
<organism evidence="2 3">
    <name type="scientific">Nodularia spumigena CENA596</name>
    <dbReference type="NCBI Taxonomy" id="1819295"/>
    <lineage>
        <taxon>Bacteria</taxon>
        <taxon>Bacillati</taxon>
        <taxon>Cyanobacteriota</taxon>
        <taxon>Cyanophyceae</taxon>
        <taxon>Nostocales</taxon>
        <taxon>Nodulariaceae</taxon>
        <taxon>Nodularia</taxon>
    </lineage>
</organism>
<protein>
    <submittedName>
        <fullName evidence="2">Uncharacterized protein</fullName>
    </submittedName>
</protein>
<name>A0A161XNP7_NODSP</name>
<gene>
    <name evidence="2" type="ORF">A2T98_07150</name>
</gene>
<dbReference type="EMBL" id="LWAJ01000083">
    <property type="protein sequence ID" value="KZL50494.1"/>
    <property type="molecule type" value="Genomic_DNA"/>
</dbReference>
<accession>A0A161XNP7</accession>
<dbReference type="AlphaFoldDB" id="A0A161XNP7"/>
<feature type="region of interest" description="Disordered" evidence="1">
    <location>
        <begin position="61"/>
        <end position="131"/>
    </location>
</feature>